<evidence type="ECO:0000313" key="1">
    <source>
        <dbReference type="EMBL" id="SMD37917.1"/>
    </source>
</evidence>
<sequence length="146" mass="16787">MPTLHKSFSPASSIGLFDQRLQPHPFSNFVKRFSVLVISLVVISCQSKTVSFDSFTTEAWISDSTTCRDYRNSVIQAMEGEFDKFIGMNETELMIYLGHPEKTLLYTRGQKFFSYKLSCEDSLTRSRSLRVRFSALDYVNEVLILD</sequence>
<name>A0A1W2GMN7_REIFA</name>
<organism evidence="1 2">
    <name type="scientific">Reichenbachiella faecimaris</name>
    <dbReference type="NCBI Taxonomy" id="692418"/>
    <lineage>
        <taxon>Bacteria</taxon>
        <taxon>Pseudomonadati</taxon>
        <taxon>Bacteroidota</taxon>
        <taxon>Cytophagia</taxon>
        <taxon>Cytophagales</taxon>
        <taxon>Reichenbachiellaceae</taxon>
        <taxon>Reichenbachiella</taxon>
    </lineage>
</organism>
<keyword evidence="2" id="KW-1185">Reference proteome</keyword>
<dbReference type="Proteomes" id="UP000192472">
    <property type="component" value="Unassembled WGS sequence"/>
</dbReference>
<dbReference type="AlphaFoldDB" id="A0A1W2GMN7"/>
<gene>
    <name evidence="1" type="ORF">SAMN04488029_3538</name>
</gene>
<proteinExistence type="predicted"/>
<reference evidence="1 2" key="1">
    <citation type="submission" date="2017-04" db="EMBL/GenBank/DDBJ databases">
        <authorList>
            <person name="Afonso C.L."/>
            <person name="Miller P.J."/>
            <person name="Scott M.A."/>
            <person name="Spackman E."/>
            <person name="Goraichik I."/>
            <person name="Dimitrov K.M."/>
            <person name="Suarez D.L."/>
            <person name="Swayne D.E."/>
        </authorList>
    </citation>
    <scope>NUCLEOTIDE SEQUENCE [LARGE SCALE GENOMIC DNA]</scope>
    <source>
        <strain evidence="1 2">DSM 26133</strain>
    </source>
</reference>
<dbReference type="EMBL" id="FWYF01000004">
    <property type="protein sequence ID" value="SMD37917.1"/>
    <property type="molecule type" value="Genomic_DNA"/>
</dbReference>
<dbReference type="STRING" id="692418.SAMN04488029_3538"/>
<accession>A0A1W2GMN7</accession>
<protein>
    <submittedName>
        <fullName evidence="1">Uncharacterized protein</fullName>
    </submittedName>
</protein>
<evidence type="ECO:0000313" key="2">
    <source>
        <dbReference type="Proteomes" id="UP000192472"/>
    </source>
</evidence>